<reference evidence="3" key="2">
    <citation type="submission" date="2014-01" db="EMBL/GenBank/DDBJ databases">
        <title>Evolution of pathogenesis and genome organization in the Tremellales.</title>
        <authorList>
            <person name="Cuomo C."/>
            <person name="Litvintseva A."/>
            <person name="Heitman J."/>
            <person name="Chen Y."/>
            <person name="Sun S."/>
            <person name="Springer D."/>
            <person name="Dromer F."/>
            <person name="Young S."/>
            <person name="Zeng Q."/>
            <person name="Chapman S."/>
            <person name="Gujja S."/>
            <person name="Saif S."/>
            <person name="Birren B."/>
        </authorList>
    </citation>
    <scope>NUCLEOTIDE SEQUENCE</scope>
    <source>
        <strain evidence="3">CBS 10118</strain>
    </source>
</reference>
<feature type="domain" description="Metallo-beta-lactamase" evidence="2">
    <location>
        <begin position="83"/>
        <end position="322"/>
    </location>
</feature>
<dbReference type="VEuPathDB" id="FungiDB:I302_04045"/>
<dbReference type="Gene3D" id="3.60.15.10">
    <property type="entry name" value="Ribonuclease Z/Hydroxyacylglutathione hydrolase-like"/>
    <property type="match status" value="1"/>
</dbReference>
<dbReference type="InterPro" id="IPR001279">
    <property type="entry name" value="Metallo-B-lactamas"/>
</dbReference>
<gene>
    <name evidence="3" type="ORF">I302_04045</name>
</gene>
<dbReference type="InterPro" id="IPR036866">
    <property type="entry name" value="RibonucZ/Hydroxyglut_hydro"/>
</dbReference>
<evidence type="ECO:0000256" key="1">
    <source>
        <dbReference type="SAM" id="MobiDB-lite"/>
    </source>
</evidence>
<proteinExistence type="predicted"/>
<dbReference type="EMBL" id="KI894020">
    <property type="protein sequence ID" value="OCF26362.1"/>
    <property type="molecule type" value="Genomic_DNA"/>
</dbReference>
<dbReference type="GO" id="GO:0070291">
    <property type="term" value="P:N-acylethanolamine metabolic process"/>
    <property type="evidence" value="ECO:0007669"/>
    <property type="project" value="TreeGrafter"/>
</dbReference>
<evidence type="ECO:0000259" key="2">
    <source>
        <dbReference type="Pfam" id="PF12706"/>
    </source>
</evidence>
<dbReference type="GO" id="GO:0005737">
    <property type="term" value="C:cytoplasm"/>
    <property type="evidence" value="ECO:0007669"/>
    <property type="project" value="TreeGrafter"/>
</dbReference>
<dbReference type="GO" id="GO:0070292">
    <property type="term" value="P:N-acylphosphatidylethanolamine metabolic process"/>
    <property type="evidence" value="ECO:0007669"/>
    <property type="project" value="TreeGrafter"/>
</dbReference>
<organism evidence="3">
    <name type="scientific">Kwoniella bestiolae CBS 10118</name>
    <dbReference type="NCBI Taxonomy" id="1296100"/>
    <lineage>
        <taxon>Eukaryota</taxon>
        <taxon>Fungi</taxon>
        <taxon>Dikarya</taxon>
        <taxon>Basidiomycota</taxon>
        <taxon>Agaricomycotina</taxon>
        <taxon>Tremellomycetes</taxon>
        <taxon>Tremellales</taxon>
        <taxon>Cryptococcaceae</taxon>
        <taxon>Kwoniella</taxon>
    </lineage>
</organism>
<reference evidence="3" key="1">
    <citation type="submission" date="2013-07" db="EMBL/GenBank/DDBJ databases">
        <title>The Genome Sequence of Cryptococcus bestiolae CBS10118.</title>
        <authorList>
            <consortium name="The Broad Institute Genome Sequencing Platform"/>
            <person name="Cuomo C."/>
            <person name="Litvintseva A."/>
            <person name="Chen Y."/>
            <person name="Heitman J."/>
            <person name="Sun S."/>
            <person name="Springer D."/>
            <person name="Dromer F."/>
            <person name="Young S.K."/>
            <person name="Zeng Q."/>
            <person name="Gargeya S."/>
            <person name="Fitzgerald M."/>
            <person name="Abouelleil A."/>
            <person name="Alvarado L."/>
            <person name="Berlin A.M."/>
            <person name="Chapman S.B."/>
            <person name="Dewar J."/>
            <person name="Goldberg J."/>
            <person name="Griggs A."/>
            <person name="Gujja S."/>
            <person name="Hansen M."/>
            <person name="Howarth C."/>
            <person name="Imamovic A."/>
            <person name="Larimer J."/>
            <person name="McCowan C."/>
            <person name="Murphy C."/>
            <person name="Pearson M."/>
            <person name="Priest M."/>
            <person name="Roberts A."/>
            <person name="Saif S."/>
            <person name="Shea T."/>
            <person name="Sykes S."/>
            <person name="Wortman J."/>
            <person name="Nusbaum C."/>
            <person name="Birren B."/>
        </authorList>
    </citation>
    <scope>NUCLEOTIDE SEQUENCE [LARGE SCALE GENOMIC DNA]</scope>
    <source>
        <strain evidence="3">CBS 10118</strain>
    </source>
</reference>
<name>A0A1B9G5T9_9TREE</name>
<dbReference type="PANTHER" id="PTHR15032">
    <property type="entry name" value="N-ACYL-PHOSPHATIDYLETHANOLAMINE-HYDROLYZING PHOSPHOLIPASE D"/>
    <property type="match status" value="1"/>
</dbReference>
<evidence type="ECO:0000313" key="3">
    <source>
        <dbReference type="EMBL" id="OCF26362.1"/>
    </source>
</evidence>
<dbReference type="AlphaFoldDB" id="A0A1B9G5T9"/>
<dbReference type="STRING" id="1296100.A0A1B9G5T9"/>
<dbReference type="PANTHER" id="PTHR15032:SF4">
    <property type="entry name" value="N-ACYL-PHOSPHATIDYLETHANOLAMINE-HYDROLYZING PHOSPHOLIPASE D"/>
    <property type="match status" value="1"/>
</dbReference>
<dbReference type="SUPFAM" id="SSF56281">
    <property type="entry name" value="Metallo-hydrolase/oxidoreductase"/>
    <property type="match status" value="1"/>
</dbReference>
<dbReference type="Pfam" id="PF12706">
    <property type="entry name" value="Lactamase_B_2"/>
    <property type="match status" value="1"/>
</dbReference>
<dbReference type="GO" id="GO:0070290">
    <property type="term" value="F:N-acylphosphatidylethanolamine-specific phospholipase D activity"/>
    <property type="evidence" value="ECO:0007669"/>
    <property type="project" value="TreeGrafter"/>
</dbReference>
<sequence>MPRHFNPWASYKPPTAFEKLTSLSLRLNGPPKNDERIPIRKTPIFPSGPPEPDEGPRVIWLGHASVYLLLPHLTSAGTREWRGILFDPVFSERCSPVSFLGPRRRITVPCRVGDLPRVDVVCISHDHYDHLDKASIKLIEQYHSDVKYYVPQGLKALLSKFGVSSGRVREMNWWEEDLLPLSHESKGSASSPGLKIVCCPAQHNSGRKLFGKNKTLWCTWWIEWELPGGEWWKCFFGGDTGYRSVKGVPTCPAFKLIRNRYGSPDLALLPIAHGSVLPYLQSLLPIIKFDAPRLTSSIHCSPSDAISLHQELGAKVSIPIHWATWSTESGTKEIIRALRFTCRDDAVGLKWYDEMKGGLPDSSHEGGVVVCDIGTTVSLGLRSGLICTAE</sequence>
<protein>
    <recommendedName>
        <fullName evidence="2">Metallo-beta-lactamase domain-containing protein</fullName>
    </recommendedName>
</protein>
<feature type="region of interest" description="Disordered" evidence="1">
    <location>
        <begin position="28"/>
        <end position="52"/>
    </location>
</feature>
<dbReference type="OrthoDB" id="332863at2759"/>
<accession>A0A1B9G5T9</accession>